<dbReference type="RefSeq" id="WP_014798946.1">
    <property type="nucleotide sequence ID" value="NC_018018.1"/>
</dbReference>
<feature type="chain" id="PRO_5003685956" description="GLPGLI family protein" evidence="1">
    <location>
        <begin position="28"/>
        <end position="211"/>
    </location>
</feature>
<dbReference type="Proteomes" id="UP000006054">
    <property type="component" value="Chromosome"/>
</dbReference>
<dbReference type="EMBL" id="CP003345">
    <property type="protein sequence ID" value="AFM05516.1"/>
    <property type="molecule type" value="Genomic_DNA"/>
</dbReference>
<evidence type="ECO:0000256" key="1">
    <source>
        <dbReference type="SAM" id="SignalP"/>
    </source>
</evidence>
<evidence type="ECO:0008006" key="4">
    <source>
        <dbReference type="Google" id="ProtNLM"/>
    </source>
</evidence>
<dbReference type="NCBIfam" id="TIGR01200">
    <property type="entry name" value="GLPGLI"/>
    <property type="match status" value="1"/>
</dbReference>
<dbReference type="InterPro" id="IPR005901">
    <property type="entry name" value="GLPGLI"/>
</dbReference>
<dbReference type="OrthoDB" id="1440774at2"/>
<evidence type="ECO:0000313" key="2">
    <source>
        <dbReference type="EMBL" id="AFM05516.1"/>
    </source>
</evidence>
<gene>
    <name evidence="2" type="ordered locus">Fleli_3184</name>
</gene>
<sequence length="211" mass="24569" precursor="true">MKAQKIGLKIKFLPVLLFLFVFSTACSEIQTGKATYTFTVKASNEFMQKQRETAEVMAGGDEELVEEVMKDIIKMNTKRIYSLFFQENKTVFSMDTEWYGQEDINKTYIDYQAKEIIRPREGEVRRKPFSKADWKITDETKKIGKWNVRKAIAKFDEQEITAWFVKDDNLRITPKNYTGLEGIVVELILEKGATYTLTNLEFDKSIKVDLP</sequence>
<feature type="signal peptide" evidence="1">
    <location>
        <begin position="1"/>
        <end position="27"/>
    </location>
</feature>
<dbReference type="PROSITE" id="PS51257">
    <property type="entry name" value="PROKAR_LIPOPROTEIN"/>
    <property type="match status" value="1"/>
</dbReference>
<dbReference type="STRING" id="880071.Fleli_3184"/>
<dbReference type="AlphaFoldDB" id="I4ANI1"/>
<name>I4ANI1_BERLS</name>
<dbReference type="KEGG" id="fli:Fleli_3184"/>
<keyword evidence="1" id="KW-0732">Signal</keyword>
<organism evidence="2 3">
    <name type="scientific">Bernardetia litoralis (strain ATCC 23117 / DSM 6794 / NBRC 15988 / NCIMB 1366 / Fx l1 / Sio-4)</name>
    <name type="common">Flexibacter litoralis</name>
    <dbReference type="NCBI Taxonomy" id="880071"/>
    <lineage>
        <taxon>Bacteria</taxon>
        <taxon>Pseudomonadati</taxon>
        <taxon>Bacteroidota</taxon>
        <taxon>Cytophagia</taxon>
        <taxon>Cytophagales</taxon>
        <taxon>Bernardetiaceae</taxon>
        <taxon>Bernardetia</taxon>
    </lineage>
</organism>
<accession>I4ANI1</accession>
<reference evidence="3" key="1">
    <citation type="submission" date="2012-06" db="EMBL/GenBank/DDBJ databases">
        <title>The complete genome of Flexibacter litoralis DSM 6794.</title>
        <authorList>
            <person name="Lucas S."/>
            <person name="Copeland A."/>
            <person name="Lapidus A."/>
            <person name="Glavina del Rio T."/>
            <person name="Dalin E."/>
            <person name="Tice H."/>
            <person name="Bruce D."/>
            <person name="Goodwin L."/>
            <person name="Pitluck S."/>
            <person name="Peters L."/>
            <person name="Ovchinnikova G."/>
            <person name="Lu M."/>
            <person name="Kyrpides N."/>
            <person name="Mavromatis K."/>
            <person name="Ivanova N."/>
            <person name="Brettin T."/>
            <person name="Detter J.C."/>
            <person name="Han C."/>
            <person name="Larimer F."/>
            <person name="Land M."/>
            <person name="Hauser L."/>
            <person name="Markowitz V."/>
            <person name="Cheng J.-F."/>
            <person name="Hugenholtz P."/>
            <person name="Woyke T."/>
            <person name="Wu D."/>
            <person name="Spring S."/>
            <person name="Lang E."/>
            <person name="Kopitz M."/>
            <person name="Brambilla E."/>
            <person name="Klenk H.-P."/>
            <person name="Eisen J.A."/>
        </authorList>
    </citation>
    <scope>NUCLEOTIDE SEQUENCE [LARGE SCALE GENOMIC DNA]</scope>
    <source>
        <strain evidence="3">ATCC 23117 / DSM 6794 / NBRC 15988 / NCIMB 1366 / Sio-4</strain>
    </source>
</reference>
<keyword evidence="3" id="KW-1185">Reference proteome</keyword>
<evidence type="ECO:0000313" key="3">
    <source>
        <dbReference type="Proteomes" id="UP000006054"/>
    </source>
</evidence>
<protein>
    <recommendedName>
        <fullName evidence="4">GLPGLI family protein</fullName>
    </recommendedName>
</protein>
<proteinExistence type="predicted"/>
<dbReference type="HOGENOM" id="CLU_1308609_0_0_10"/>